<dbReference type="CDD" id="cd19961">
    <property type="entry name" value="EcYidC-like_peri"/>
    <property type="match status" value="1"/>
</dbReference>
<keyword evidence="4 13" id="KW-0813">Transport</keyword>
<dbReference type="EMBL" id="CP046176">
    <property type="protein sequence ID" value="QJR77054.1"/>
    <property type="molecule type" value="Genomic_DNA"/>
</dbReference>
<feature type="transmembrane region" description="Helical" evidence="13">
    <location>
        <begin position="549"/>
        <end position="565"/>
    </location>
</feature>
<evidence type="ECO:0000313" key="28">
    <source>
        <dbReference type="Proteomes" id="UP000481616"/>
    </source>
</evidence>
<dbReference type="EMBL" id="VVZV01000010">
    <property type="protein sequence ID" value="KAA5319730.1"/>
    <property type="molecule type" value="Genomic_DNA"/>
</dbReference>
<dbReference type="Proteomes" id="UP000500949">
    <property type="component" value="Chromosome"/>
</dbReference>
<evidence type="ECO:0000256" key="10">
    <source>
        <dbReference type="ARBA" id="ARBA00023186"/>
    </source>
</evidence>
<accession>A0A076INX9</accession>
<gene>
    <name evidence="13 18" type="primary">yidC</name>
    <name evidence="17" type="ORF">CE91St7_37590</name>
    <name evidence="21" type="ORF">F2Y51_08980</name>
    <name evidence="20" type="ORF">F2Y58_09695</name>
    <name evidence="19" type="ORF">F2Y61_13465</name>
    <name evidence="18" type="ORF">F2Z07_10745</name>
    <name evidence="24" type="ORF">GKD17_11985</name>
    <name evidence="22" type="ORF">KSU80_06840</name>
    <name evidence="25" type="ORF">QNN11_14295</name>
    <name evidence="23" type="ORF">RVH45_00885</name>
</gene>
<evidence type="ECO:0000256" key="11">
    <source>
        <dbReference type="ARBA" id="ARBA00033245"/>
    </source>
</evidence>
<evidence type="ECO:0000313" key="18">
    <source>
        <dbReference type="EMBL" id="KAA5319730.1"/>
    </source>
</evidence>
<dbReference type="EMBL" id="CP126056">
    <property type="protein sequence ID" value="WHX08656.1"/>
    <property type="molecule type" value="Genomic_DNA"/>
</dbReference>
<evidence type="ECO:0000313" key="21">
    <source>
        <dbReference type="EMBL" id="KAA5405732.1"/>
    </source>
</evidence>
<feature type="domain" description="Membrane insertase YidC N-terminal" evidence="16">
    <location>
        <begin position="84"/>
        <end position="352"/>
    </location>
</feature>
<dbReference type="PANTHER" id="PTHR12428">
    <property type="entry name" value="OXA1"/>
    <property type="match status" value="1"/>
</dbReference>
<keyword evidence="14" id="KW-0175">Coiled coil</keyword>
<evidence type="ECO:0000313" key="30">
    <source>
        <dbReference type="Proteomes" id="UP000500949"/>
    </source>
</evidence>
<feature type="transmembrane region" description="Helical" evidence="13">
    <location>
        <begin position="364"/>
        <end position="388"/>
    </location>
</feature>
<dbReference type="Proteomes" id="UP000347681">
    <property type="component" value="Unassembled WGS sequence"/>
</dbReference>
<evidence type="ECO:0000256" key="3">
    <source>
        <dbReference type="ARBA" id="ARBA00015325"/>
    </source>
</evidence>
<dbReference type="PRINTS" id="PR00701">
    <property type="entry name" value="60KDINNERMP"/>
</dbReference>
<dbReference type="InterPro" id="IPR028055">
    <property type="entry name" value="YidC/Oxa/ALB_C"/>
</dbReference>
<dbReference type="eggNOG" id="COG0706">
    <property type="taxonomic scope" value="Bacteria"/>
</dbReference>
<reference evidence="25" key="5">
    <citation type="journal article" date="2023" name="Nat. Commun.">
        <title>Identification of a novel Human Milk Oligosaccharides utilization cluster in the infant gut commensal Bacteroides dorei.</title>
        <authorList>
            <person name="Kijner S."/>
            <person name="Ennis D."/>
            <person name="Shmorak S."/>
            <person name="Florentin A."/>
            <person name="Yassour M."/>
        </authorList>
    </citation>
    <scope>NUCLEOTIDE SEQUENCE</scope>
    <source>
        <strain evidence="25">2</strain>
    </source>
</reference>
<dbReference type="Pfam" id="PF14849">
    <property type="entry name" value="YidC_periplas"/>
    <property type="match status" value="1"/>
</dbReference>
<keyword evidence="6 13" id="KW-0812">Transmembrane</keyword>
<reference evidence="17" key="4">
    <citation type="submission" date="2022-01" db="EMBL/GenBank/DDBJ databases">
        <title>Novel bile acid biosynthetic pathways are enriched in the microbiome of centenarians.</title>
        <authorList>
            <person name="Sato Y."/>
            <person name="Atarashi K."/>
            <person name="Plichta R.D."/>
            <person name="Arai Y."/>
            <person name="Sasajima S."/>
            <person name="Kearney M.S."/>
            <person name="Suda W."/>
            <person name="Takeshita K."/>
            <person name="Sasaki T."/>
            <person name="Okamoto S."/>
            <person name="Skelly N.A."/>
            <person name="Okamura Y."/>
            <person name="Vlamakis H."/>
            <person name="Li Y."/>
            <person name="Tanoue T."/>
            <person name="Takei H."/>
            <person name="Nittono H."/>
            <person name="Narushima S."/>
            <person name="Irie J."/>
            <person name="Itoh H."/>
            <person name="Moriya K."/>
            <person name="Sugiura Y."/>
            <person name="Suematsu M."/>
            <person name="Moritoki N."/>
            <person name="Shibata S."/>
            <person name="Littman R.D."/>
            <person name="Fischbach A.M."/>
            <person name="Uwamino Y."/>
            <person name="Inoue T."/>
            <person name="Honda A."/>
            <person name="Hattori M."/>
            <person name="Murai T."/>
            <person name="Xavier J.R."/>
            <person name="Hirose N."/>
            <person name="Honda K."/>
        </authorList>
    </citation>
    <scope>NUCLEOTIDE SEQUENCE</scope>
    <source>
        <strain evidence="17">CE91-St7</strain>
    </source>
</reference>
<dbReference type="GO" id="GO:0005886">
    <property type="term" value="C:plasma membrane"/>
    <property type="evidence" value="ECO:0007669"/>
    <property type="project" value="UniProtKB-SubCell"/>
</dbReference>
<reference evidence="24 30" key="2">
    <citation type="submission" date="2019-11" db="EMBL/GenBank/DDBJ databases">
        <title>Complete genome sequence of Bacteroides dorei DSM 17855.</title>
        <authorList>
            <person name="Russell J.T."/>
        </authorList>
    </citation>
    <scope>NUCLEOTIDE SEQUENCE [LARGE SCALE GENOMIC DNA]</scope>
    <source>
        <strain evidence="24 30">DSM 17855</strain>
    </source>
</reference>
<dbReference type="Pfam" id="PF02096">
    <property type="entry name" value="60KD_IMP"/>
    <property type="match status" value="1"/>
</dbReference>
<dbReference type="InterPro" id="IPR028053">
    <property type="entry name" value="Membr_insert_YidC_N"/>
</dbReference>
<evidence type="ECO:0000259" key="15">
    <source>
        <dbReference type="Pfam" id="PF02096"/>
    </source>
</evidence>
<evidence type="ECO:0000313" key="22">
    <source>
        <dbReference type="EMBL" id="MBV3122894.1"/>
    </source>
</evidence>
<dbReference type="CDD" id="cd20070">
    <property type="entry name" value="5TM_YidC_Alb3"/>
    <property type="match status" value="1"/>
</dbReference>
<protein>
    <recommendedName>
        <fullName evidence="3 13">Membrane protein insertase YidC</fullName>
    </recommendedName>
    <alternativeName>
        <fullName evidence="12 13">Foldase YidC</fullName>
    </alternativeName>
    <alternativeName>
        <fullName evidence="11 13">Membrane integrase YidC</fullName>
    </alternativeName>
    <alternativeName>
        <fullName evidence="13">Membrane protein YidC</fullName>
    </alternativeName>
</protein>
<dbReference type="EMBL" id="VVZA01000006">
    <property type="protein sequence ID" value="KAA5405732.1"/>
    <property type="molecule type" value="Genomic_DNA"/>
</dbReference>
<reference evidence="26 27" key="1">
    <citation type="journal article" date="2019" name="Nat. Med.">
        <title>A library of human gut bacterial isolates paired with longitudinal multiomics data enables mechanistic microbiome research.</title>
        <authorList>
            <person name="Poyet M."/>
            <person name="Groussin M."/>
            <person name="Gibbons S.M."/>
            <person name="Avila-Pacheco J."/>
            <person name="Jiang X."/>
            <person name="Kearney S.M."/>
            <person name="Perrotta A.R."/>
            <person name="Berdy B."/>
            <person name="Zhao S."/>
            <person name="Lieberman T.D."/>
            <person name="Swanson P.K."/>
            <person name="Smith M."/>
            <person name="Roesemann S."/>
            <person name="Alexander J.E."/>
            <person name="Rich S.A."/>
            <person name="Livny J."/>
            <person name="Vlamakis H."/>
            <person name="Clish C."/>
            <person name="Bullock K."/>
            <person name="Deik A."/>
            <person name="Scott J."/>
            <person name="Pierce K.A."/>
            <person name="Xavier R.J."/>
            <person name="Alm E.J."/>
        </authorList>
    </citation>
    <scope>NUCLEOTIDE SEQUENCE [LARGE SCALE GENOMIC DNA]</scope>
    <source>
        <strain evidence="20 28">BIOML-A1</strain>
        <strain evidence="18 29">BIOML-A25</strain>
        <strain evidence="21 27">BIOML-A4</strain>
        <strain evidence="19 26">BIOML-A5</strain>
    </source>
</reference>
<evidence type="ECO:0000256" key="6">
    <source>
        <dbReference type="ARBA" id="ARBA00022692"/>
    </source>
</evidence>
<evidence type="ECO:0000256" key="9">
    <source>
        <dbReference type="ARBA" id="ARBA00023136"/>
    </source>
</evidence>
<comment type="similarity">
    <text evidence="2 13">Belongs to the OXA1/ALB3/YidC family. Type 1 subfamily.</text>
</comment>
<evidence type="ECO:0000313" key="27">
    <source>
        <dbReference type="Proteomes" id="UP000441162"/>
    </source>
</evidence>
<dbReference type="Proteomes" id="UP000481700">
    <property type="component" value="Unassembled WGS sequence"/>
</dbReference>
<keyword evidence="9 13" id="KW-0472">Membrane</keyword>
<evidence type="ECO:0000259" key="16">
    <source>
        <dbReference type="Pfam" id="PF14849"/>
    </source>
</evidence>
<dbReference type="EMBL" id="BQOB01000001">
    <property type="protein sequence ID" value="GKH82875.1"/>
    <property type="molecule type" value="Genomic_DNA"/>
</dbReference>
<dbReference type="InterPro" id="IPR047196">
    <property type="entry name" value="YidC_ALB_C"/>
</dbReference>
<evidence type="ECO:0000313" key="29">
    <source>
        <dbReference type="Proteomes" id="UP000481700"/>
    </source>
</evidence>
<evidence type="ECO:0000313" key="24">
    <source>
        <dbReference type="EMBL" id="QJR77054.1"/>
    </source>
</evidence>
<keyword evidence="8 13" id="KW-1133">Transmembrane helix</keyword>
<evidence type="ECO:0000256" key="2">
    <source>
        <dbReference type="ARBA" id="ARBA00010527"/>
    </source>
</evidence>
<dbReference type="Gene3D" id="2.70.98.90">
    <property type="match status" value="1"/>
</dbReference>
<dbReference type="NCBIfam" id="TIGR03592">
    <property type="entry name" value="yidC_oxa1_cterm"/>
    <property type="match status" value="1"/>
</dbReference>
<feature type="transmembrane region" description="Helical" evidence="13">
    <location>
        <begin position="527"/>
        <end position="543"/>
    </location>
</feature>
<dbReference type="EMBL" id="VVYY01000007">
    <property type="protein sequence ID" value="KAA5398598.1"/>
    <property type="molecule type" value="Genomic_DNA"/>
</dbReference>
<keyword evidence="7 13" id="KW-0653">Protein transport</keyword>
<feature type="transmembrane region" description="Helical" evidence="13">
    <location>
        <begin position="6"/>
        <end position="22"/>
    </location>
</feature>
<dbReference type="Proteomes" id="UP001181086">
    <property type="component" value="Unassembled WGS sequence"/>
</dbReference>
<dbReference type="KEGG" id="bdo:EL88_10110"/>
<feature type="coiled-coil region" evidence="14">
    <location>
        <begin position="595"/>
        <end position="622"/>
    </location>
</feature>
<dbReference type="GO" id="GO:0032977">
    <property type="term" value="F:membrane insertase activity"/>
    <property type="evidence" value="ECO:0007669"/>
    <property type="project" value="InterPro"/>
</dbReference>
<evidence type="ECO:0000256" key="7">
    <source>
        <dbReference type="ARBA" id="ARBA00022927"/>
    </source>
</evidence>
<evidence type="ECO:0000313" key="17">
    <source>
        <dbReference type="EMBL" id="GKH82875.1"/>
    </source>
</evidence>
<evidence type="ECO:0000256" key="1">
    <source>
        <dbReference type="ARBA" id="ARBA00004429"/>
    </source>
</evidence>
<dbReference type="GeneID" id="93447395"/>
<dbReference type="InterPro" id="IPR019998">
    <property type="entry name" value="Membr_insert_YidC"/>
</dbReference>
<dbReference type="Proteomes" id="UP000777173">
    <property type="component" value="Unassembled WGS sequence"/>
</dbReference>
<dbReference type="GO" id="GO:0015031">
    <property type="term" value="P:protein transport"/>
    <property type="evidence" value="ECO:0007669"/>
    <property type="project" value="UniProtKB-KW"/>
</dbReference>
<evidence type="ECO:0000256" key="12">
    <source>
        <dbReference type="ARBA" id="ARBA00033342"/>
    </source>
</evidence>
<keyword evidence="10 13" id="KW-0143">Chaperone</keyword>
<organism evidence="18 29">
    <name type="scientific">Phocaeicola dorei</name>
    <dbReference type="NCBI Taxonomy" id="357276"/>
    <lineage>
        <taxon>Bacteria</taxon>
        <taxon>Pseudomonadati</taxon>
        <taxon>Bacteroidota</taxon>
        <taxon>Bacteroidia</taxon>
        <taxon>Bacteroidales</taxon>
        <taxon>Bacteroidaceae</taxon>
        <taxon>Phocaeicola</taxon>
    </lineage>
</organism>
<evidence type="ECO:0000313" key="26">
    <source>
        <dbReference type="Proteomes" id="UP000347681"/>
    </source>
</evidence>
<evidence type="ECO:0000256" key="5">
    <source>
        <dbReference type="ARBA" id="ARBA00022475"/>
    </source>
</evidence>
<reference evidence="22" key="3">
    <citation type="submission" date="2021-06" db="EMBL/GenBank/DDBJ databases">
        <title>Collection of gut derived symbiotic bacterial strains cultured from healthy donors.</title>
        <authorList>
            <person name="Lin H."/>
            <person name="Littmann E."/>
            <person name="Pamer E.G."/>
        </authorList>
    </citation>
    <scope>NUCLEOTIDE SEQUENCE</scope>
    <source>
        <strain evidence="22">MSK.5.10</strain>
    </source>
</reference>
<comment type="subunit">
    <text evidence="13">Interacts with the Sec translocase complex via SecD. Specifically interacts with transmembrane segments of nascent integral membrane proteins during membrane integration.</text>
</comment>
<dbReference type="EMBL" id="VVZB01000006">
    <property type="protein sequence ID" value="KAA5382226.1"/>
    <property type="molecule type" value="Genomic_DNA"/>
</dbReference>
<dbReference type="PANTHER" id="PTHR12428:SF65">
    <property type="entry name" value="CYTOCHROME C OXIDASE ASSEMBLY PROTEIN COX18, MITOCHONDRIAL"/>
    <property type="match status" value="1"/>
</dbReference>
<dbReference type="NCBIfam" id="TIGR03593">
    <property type="entry name" value="yidC_nterm"/>
    <property type="match status" value="1"/>
</dbReference>
<dbReference type="EMBL" id="JAHOAX010000004">
    <property type="protein sequence ID" value="MBV3122894.1"/>
    <property type="molecule type" value="Genomic_DNA"/>
</dbReference>
<dbReference type="Proteomes" id="UP000481616">
    <property type="component" value="Unassembled WGS sequence"/>
</dbReference>
<comment type="subcellular location">
    <subcellularLocation>
        <location evidence="1">Cell inner membrane</location>
        <topology evidence="1">Multi-pass membrane protein</topology>
    </subcellularLocation>
    <subcellularLocation>
        <location evidence="13">Cell membrane</location>
        <topology evidence="13">Multi-pass membrane protein</topology>
    </subcellularLocation>
</comment>
<evidence type="ECO:0000256" key="14">
    <source>
        <dbReference type="SAM" id="Coils"/>
    </source>
</evidence>
<dbReference type="EMBL" id="JAWDEV010000001">
    <property type="protein sequence ID" value="MDU0268478.1"/>
    <property type="molecule type" value="Genomic_DNA"/>
</dbReference>
<evidence type="ECO:0000256" key="13">
    <source>
        <dbReference type="HAMAP-Rule" id="MF_01810"/>
    </source>
</evidence>
<dbReference type="AlphaFoldDB" id="A0A076INX9"/>
<evidence type="ECO:0000313" key="25">
    <source>
        <dbReference type="EMBL" id="WHX08656.1"/>
    </source>
</evidence>
<dbReference type="Proteomes" id="UP000441162">
    <property type="component" value="Unassembled WGS sequence"/>
</dbReference>
<feature type="transmembrane region" description="Helical" evidence="13">
    <location>
        <begin position="439"/>
        <end position="460"/>
    </location>
</feature>
<dbReference type="Proteomes" id="UP001177934">
    <property type="component" value="Chromosome"/>
</dbReference>
<comment type="function">
    <text evidence="13">Required for the insertion and/or proper folding and/or complex formation of integral membrane proteins into the membrane. Involved in integration of membrane proteins that insert both dependently and independently of the Sec translocase complex, as well as at least some lipoproteins. Aids folding of multispanning membrane proteins.</text>
</comment>
<dbReference type="InterPro" id="IPR038221">
    <property type="entry name" value="YidC_periplasmic_sf"/>
</dbReference>
<keyword evidence="5 13" id="KW-1003">Cell membrane</keyword>
<dbReference type="RefSeq" id="WP_007835299.1">
    <property type="nucleotide sequence ID" value="NZ_BAABYF010000001.1"/>
</dbReference>
<feature type="transmembrane region" description="Helical" evidence="13">
    <location>
        <begin position="480"/>
        <end position="506"/>
    </location>
</feature>
<evidence type="ECO:0000313" key="20">
    <source>
        <dbReference type="EMBL" id="KAA5398598.1"/>
    </source>
</evidence>
<dbReference type="HAMAP" id="MF_01810">
    <property type="entry name" value="YidC_type1"/>
    <property type="match status" value="1"/>
</dbReference>
<evidence type="ECO:0000256" key="8">
    <source>
        <dbReference type="ARBA" id="ARBA00022989"/>
    </source>
</evidence>
<reference evidence="23" key="6">
    <citation type="submission" date="2023-10" db="EMBL/GenBank/DDBJ databases">
        <title>Genome of Potential pathogenic bacteria in Crohn's disease.</title>
        <authorList>
            <person name="Rodriguez-Palacios A."/>
        </authorList>
    </citation>
    <scope>NUCLEOTIDE SEQUENCE</scope>
    <source>
        <strain evidence="23">CavFT-hAR62</strain>
    </source>
</reference>
<feature type="domain" description="Membrane insertase YidC/Oxa/ALB C-terminal" evidence="15">
    <location>
        <begin position="369"/>
        <end position="566"/>
    </location>
</feature>
<dbReference type="NCBIfam" id="NF002356">
    <property type="entry name" value="PRK01318.2-3"/>
    <property type="match status" value="1"/>
</dbReference>
<evidence type="ECO:0000256" key="4">
    <source>
        <dbReference type="ARBA" id="ARBA00022448"/>
    </source>
</evidence>
<name>A0A076INX9_9BACT</name>
<sequence length="622" mass="70976">MDKNTLVGFALIGAVVIGFSIYNRPSQEEMARAKHYQDSIQAIAQKEAERQAQAATTQSQNATLHLDSTSMFYGASQGAEQLTTLENNVVKLTFTNKGGRVCAAILKDYNGQDGKPLMLFDEKDSGMNFAFEGKNENILTEDMYFQPTNVTDSTVTMRLAANNGGYIDFDYKLLPDAYMVNFTIRANGMQNFFPPALNTVNINWRQRARQLEKGFSFEQRYTSLTYKPVEKSSDYLNEMKEAKEDVTDRLDWIAFKNQFFSSVLIADQDFDKASLTSTPQQEGSGYMKNYTADMTTFFDPTGKQSTNMQFYFGPNHFKTLLNSNDLSLSQKDLELEDLVYLGWPIIRWVNRWFTINLFDWLSGWGLSMGVVLLLMTIIVKVLVYPATYKSYMSSAKMRVLKPYINEINAKYPKKEDALKKQQETMALYSKYGVSPMGGCLPMLIQMPVFMALFFFVPNAIELRQQSFLWAPDLSTYDDIINWGTNIPLLGNHLSLFCLLFSITNILNTMYTMKQQDMGQQQMPGMKLMMYIMPVMFIFIFNGYSSGLNYYYFISGLIGILTMVILRKTTDEKKLLAMLEARKEKKSQKNGGKPGGGGLMAKLEALQKEQERLQQERMNKGKK</sequence>
<dbReference type="GO" id="GO:0051205">
    <property type="term" value="P:protein insertion into membrane"/>
    <property type="evidence" value="ECO:0007669"/>
    <property type="project" value="TreeGrafter"/>
</dbReference>
<proteinExistence type="inferred from homology"/>
<evidence type="ECO:0000313" key="23">
    <source>
        <dbReference type="EMBL" id="MDU0268478.1"/>
    </source>
</evidence>
<evidence type="ECO:0000313" key="19">
    <source>
        <dbReference type="EMBL" id="KAA5382226.1"/>
    </source>
</evidence>
<dbReference type="InterPro" id="IPR001708">
    <property type="entry name" value="YidC/ALB3/OXA1/COX18"/>
</dbReference>
<dbReference type="Proteomes" id="UP001055104">
    <property type="component" value="Unassembled WGS sequence"/>
</dbReference>